<gene>
    <name evidence="1" type="ORF">VSDG_04776</name>
</gene>
<organism evidence="1 2">
    <name type="scientific">Cytospora chrysosperma</name>
    <name type="common">Cytospora canker fungus</name>
    <name type="synonym">Sphaeria chrysosperma</name>
    <dbReference type="NCBI Taxonomy" id="252740"/>
    <lineage>
        <taxon>Eukaryota</taxon>
        <taxon>Fungi</taxon>
        <taxon>Dikarya</taxon>
        <taxon>Ascomycota</taxon>
        <taxon>Pezizomycotina</taxon>
        <taxon>Sordariomycetes</taxon>
        <taxon>Sordariomycetidae</taxon>
        <taxon>Diaporthales</taxon>
        <taxon>Cytosporaceae</taxon>
        <taxon>Cytospora</taxon>
    </lineage>
</organism>
<keyword evidence="2" id="KW-1185">Reference proteome</keyword>
<proteinExistence type="predicted"/>
<protein>
    <recommendedName>
        <fullName evidence="3">ABM domain-containing protein</fullName>
    </recommendedName>
</protein>
<accession>A0A423W1R8</accession>
<dbReference type="Gene3D" id="3.30.70.100">
    <property type="match status" value="2"/>
</dbReference>
<comment type="caution">
    <text evidence="1">The sequence shown here is derived from an EMBL/GenBank/DDBJ whole genome shotgun (WGS) entry which is preliminary data.</text>
</comment>
<reference evidence="1 2" key="1">
    <citation type="submission" date="2015-09" db="EMBL/GenBank/DDBJ databases">
        <title>Host preference determinants of Valsa canker pathogens revealed by comparative genomics.</title>
        <authorList>
            <person name="Yin Z."/>
            <person name="Huang L."/>
        </authorList>
    </citation>
    <scope>NUCLEOTIDE SEQUENCE [LARGE SCALE GENOMIC DNA]</scope>
    <source>
        <strain evidence="1 2">YSFL</strain>
    </source>
</reference>
<dbReference type="Proteomes" id="UP000284375">
    <property type="component" value="Unassembled WGS sequence"/>
</dbReference>
<dbReference type="AlphaFoldDB" id="A0A423W1R8"/>
<sequence length="211" mass="24586">MPVTELAILRLAPGVSLSNEDFRVKLLRSKQVMETALGIHGRRFVYYQDAQDPMILYLLGDWQSTEEHWNEFIPSPENQELLALLKHDLDIPRIEMYHVDLPAADVPTNASVISIEWHEIRQEDKAVFERSFHEFRYWLDESVSRGTKFAGGWRVEKAPGQQNSEEFVLFCGWKTVDEHLEFAKTKSAEKYGHIRDIAQECTVEYGIRLDF</sequence>
<evidence type="ECO:0000313" key="1">
    <source>
        <dbReference type="EMBL" id="ROV97250.1"/>
    </source>
</evidence>
<name>A0A423W1R8_CYTCH</name>
<dbReference type="OrthoDB" id="3542212at2759"/>
<dbReference type="PANTHER" id="PTHR42052">
    <property type="entry name" value="ABM DOMAIN-CONTAINING PROTEIN"/>
    <property type="match status" value="1"/>
</dbReference>
<evidence type="ECO:0008006" key="3">
    <source>
        <dbReference type="Google" id="ProtNLM"/>
    </source>
</evidence>
<dbReference type="PANTHER" id="PTHR42052:SF1">
    <property type="entry name" value="ABM DOMAIN-CONTAINING PROTEIN"/>
    <property type="match status" value="1"/>
</dbReference>
<dbReference type="EMBL" id="LJZO01000017">
    <property type="protein sequence ID" value="ROV97250.1"/>
    <property type="molecule type" value="Genomic_DNA"/>
</dbReference>
<evidence type="ECO:0000313" key="2">
    <source>
        <dbReference type="Proteomes" id="UP000284375"/>
    </source>
</evidence>